<sequence>MGENAVRPKSDNTIPIIEHYVRDYMIKRRGKELADHIKPLPIQQWLLSLRNEKGPA</sequence>
<evidence type="ECO:0000313" key="1">
    <source>
        <dbReference type="EMBL" id="RZU28988.1"/>
    </source>
</evidence>
<organism evidence="1 2">
    <name type="scientific">Edaphobacter modestus</name>
    <dbReference type="NCBI Taxonomy" id="388466"/>
    <lineage>
        <taxon>Bacteria</taxon>
        <taxon>Pseudomonadati</taxon>
        <taxon>Acidobacteriota</taxon>
        <taxon>Terriglobia</taxon>
        <taxon>Terriglobales</taxon>
        <taxon>Acidobacteriaceae</taxon>
        <taxon>Edaphobacter</taxon>
    </lineage>
</organism>
<name>A0A4Q7XY17_9BACT</name>
<accession>A0A4Q7XY17</accession>
<gene>
    <name evidence="1" type="ORF">BDD14_6575</name>
</gene>
<dbReference type="AlphaFoldDB" id="A0A4Q7XY17"/>
<dbReference type="Proteomes" id="UP000292958">
    <property type="component" value="Unassembled WGS sequence"/>
</dbReference>
<proteinExistence type="predicted"/>
<dbReference type="EMBL" id="SHKW01000008">
    <property type="protein sequence ID" value="RZU28988.1"/>
    <property type="molecule type" value="Genomic_DNA"/>
</dbReference>
<keyword evidence="2" id="KW-1185">Reference proteome</keyword>
<dbReference type="RefSeq" id="WP_165420459.1">
    <property type="nucleotide sequence ID" value="NZ_SHKW01000008.1"/>
</dbReference>
<protein>
    <submittedName>
        <fullName evidence="1">Uncharacterized protein</fullName>
    </submittedName>
</protein>
<comment type="caution">
    <text evidence="1">The sequence shown here is derived from an EMBL/GenBank/DDBJ whole genome shotgun (WGS) entry which is preliminary data.</text>
</comment>
<reference evidence="1 2" key="1">
    <citation type="submission" date="2019-02" db="EMBL/GenBank/DDBJ databases">
        <title>Genomic Encyclopedia of Archaeal and Bacterial Type Strains, Phase II (KMG-II): from individual species to whole genera.</title>
        <authorList>
            <person name="Goeker M."/>
        </authorList>
    </citation>
    <scope>NUCLEOTIDE SEQUENCE [LARGE SCALE GENOMIC DNA]</scope>
    <source>
        <strain evidence="1 2">DSM 18101</strain>
    </source>
</reference>
<evidence type="ECO:0000313" key="2">
    <source>
        <dbReference type="Proteomes" id="UP000292958"/>
    </source>
</evidence>